<organism evidence="7 8">
    <name type="scientific">Alternaria tenuissima</name>
    <dbReference type="NCBI Taxonomy" id="119927"/>
    <lineage>
        <taxon>Eukaryota</taxon>
        <taxon>Fungi</taxon>
        <taxon>Dikarya</taxon>
        <taxon>Ascomycota</taxon>
        <taxon>Pezizomycotina</taxon>
        <taxon>Dothideomycetes</taxon>
        <taxon>Pleosporomycetidae</taxon>
        <taxon>Pleosporales</taxon>
        <taxon>Pleosporineae</taxon>
        <taxon>Pleosporaceae</taxon>
        <taxon>Alternaria</taxon>
        <taxon>Alternaria sect. Alternaria</taxon>
        <taxon>Alternaria alternata complex</taxon>
    </lineage>
</organism>
<feature type="transmembrane region" description="Helical" evidence="5">
    <location>
        <begin position="43"/>
        <end position="62"/>
    </location>
</feature>
<evidence type="ECO:0000256" key="1">
    <source>
        <dbReference type="ARBA" id="ARBA00004141"/>
    </source>
</evidence>
<feature type="transmembrane region" description="Helical" evidence="5">
    <location>
        <begin position="111"/>
        <end position="127"/>
    </location>
</feature>
<sequence>MSDMRKTLEKPSTEVERHEQVNIVPTHSAVYVKEEEQTIHLKTAIALIAMGVLQFTTLLALVGPPTVLDNIASAFPNPRWRYRIINASTLVQAALGPFFSSVSDMFRIRKGIILGLVILAVIGSAIIPDSGTIYRVIGGSIMIGFGLTSAPLSYAVPSEIVPRRWRSVCQGFINMCGTLGAITGPLVIGAFTNNNPTQGWRNFYVSLNY</sequence>
<dbReference type="InterPro" id="IPR011701">
    <property type="entry name" value="MFS"/>
</dbReference>
<dbReference type="GO" id="GO:0005886">
    <property type="term" value="C:plasma membrane"/>
    <property type="evidence" value="ECO:0007669"/>
    <property type="project" value="TreeGrafter"/>
</dbReference>
<dbReference type="EMBL" id="PDXA01000103">
    <property type="protein sequence ID" value="RYN24079.1"/>
    <property type="molecule type" value="Genomic_DNA"/>
</dbReference>
<dbReference type="InterPro" id="IPR036259">
    <property type="entry name" value="MFS_trans_sf"/>
</dbReference>
<proteinExistence type="predicted"/>
<evidence type="ECO:0000313" key="7">
    <source>
        <dbReference type="EMBL" id="RYN24079.1"/>
    </source>
</evidence>
<dbReference type="PANTHER" id="PTHR23501">
    <property type="entry name" value="MAJOR FACILITATOR SUPERFAMILY"/>
    <property type="match status" value="1"/>
</dbReference>
<keyword evidence="4 5" id="KW-0472">Membrane</keyword>
<feature type="domain" description="Major facilitator superfamily (MFS) profile" evidence="6">
    <location>
        <begin position="44"/>
        <end position="209"/>
    </location>
</feature>
<gene>
    <name evidence="7" type="ORF">AA0114_g12800</name>
</gene>
<dbReference type="Gene3D" id="1.20.1250.20">
    <property type="entry name" value="MFS general substrate transporter like domains"/>
    <property type="match status" value="1"/>
</dbReference>
<dbReference type="GO" id="GO:0022857">
    <property type="term" value="F:transmembrane transporter activity"/>
    <property type="evidence" value="ECO:0007669"/>
    <property type="project" value="InterPro"/>
</dbReference>
<dbReference type="Pfam" id="PF07690">
    <property type="entry name" value="MFS_1"/>
    <property type="match status" value="1"/>
</dbReference>
<dbReference type="SUPFAM" id="SSF103473">
    <property type="entry name" value="MFS general substrate transporter"/>
    <property type="match status" value="1"/>
</dbReference>
<evidence type="ECO:0000256" key="2">
    <source>
        <dbReference type="ARBA" id="ARBA00022692"/>
    </source>
</evidence>
<evidence type="ECO:0000313" key="8">
    <source>
        <dbReference type="Proteomes" id="UP000292402"/>
    </source>
</evidence>
<name>A0A4Q4LZ57_9PLEO</name>
<comment type="subcellular location">
    <subcellularLocation>
        <location evidence="1">Membrane</location>
        <topology evidence="1">Multi-pass membrane protein</topology>
    </subcellularLocation>
</comment>
<dbReference type="AlphaFoldDB" id="A0A4Q4LZ57"/>
<protein>
    <recommendedName>
        <fullName evidence="6">Major facilitator superfamily (MFS) profile domain-containing protein</fullName>
    </recommendedName>
</protein>
<accession>A0A4Q4LZ57</accession>
<dbReference type="Proteomes" id="UP000292402">
    <property type="component" value="Unassembled WGS sequence"/>
</dbReference>
<dbReference type="PROSITE" id="PS50850">
    <property type="entry name" value="MFS"/>
    <property type="match status" value="1"/>
</dbReference>
<comment type="caution">
    <text evidence="7">The sequence shown here is derived from an EMBL/GenBank/DDBJ whole genome shotgun (WGS) entry which is preliminary data.</text>
</comment>
<evidence type="ECO:0000256" key="3">
    <source>
        <dbReference type="ARBA" id="ARBA00022989"/>
    </source>
</evidence>
<reference evidence="8" key="1">
    <citation type="journal article" date="2019" name="bioRxiv">
        <title>Genomics, evolutionary history and diagnostics of the Alternaria alternata species group including apple and Asian pear pathotypes.</title>
        <authorList>
            <person name="Armitage A.D."/>
            <person name="Cockerton H.M."/>
            <person name="Sreenivasaprasad S."/>
            <person name="Woodhall J.W."/>
            <person name="Lane C.R."/>
            <person name="Harrison R.J."/>
            <person name="Clarkson J.P."/>
        </authorList>
    </citation>
    <scope>NUCLEOTIDE SEQUENCE [LARGE SCALE GENOMIC DNA]</scope>
    <source>
        <strain evidence="8">FERA 1082</strain>
    </source>
</reference>
<evidence type="ECO:0000259" key="6">
    <source>
        <dbReference type="PROSITE" id="PS50850"/>
    </source>
</evidence>
<dbReference type="InterPro" id="IPR020846">
    <property type="entry name" value="MFS_dom"/>
</dbReference>
<keyword evidence="3 5" id="KW-1133">Transmembrane helix</keyword>
<dbReference type="PANTHER" id="PTHR23501:SF195">
    <property type="entry name" value="PEP5"/>
    <property type="match status" value="1"/>
</dbReference>
<evidence type="ECO:0000256" key="5">
    <source>
        <dbReference type="SAM" id="Phobius"/>
    </source>
</evidence>
<feature type="transmembrane region" description="Helical" evidence="5">
    <location>
        <begin position="133"/>
        <end position="156"/>
    </location>
</feature>
<keyword evidence="2 5" id="KW-0812">Transmembrane</keyword>
<evidence type="ECO:0000256" key="4">
    <source>
        <dbReference type="ARBA" id="ARBA00023136"/>
    </source>
</evidence>